<feature type="compositionally biased region" description="Polar residues" evidence="1">
    <location>
        <begin position="220"/>
        <end position="229"/>
    </location>
</feature>
<reference evidence="2 3" key="1">
    <citation type="submission" date="2023-08" db="EMBL/GenBank/DDBJ databases">
        <title>Black Yeasts Isolated from many extreme environments.</title>
        <authorList>
            <person name="Coleine C."/>
            <person name="Stajich J.E."/>
            <person name="Selbmann L."/>
        </authorList>
    </citation>
    <scope>NUCLEOTIDE SEQUENCE [LARGE SCALE GENOMIC DNA]</scope>
    <source>
        <strain evidence="2 3">CCFEE 5792</strain>
    </source>
</reference>
<dbReference type="Proteomes" id="UP001358417">
    <property type="component" value="Unassembled WGS sequence"/>
</dbReference>
<feature type="compositionally biased region" description="Low complexity" evidence="1">
    <location>
        <begin position="284"/>
        <end position="299"/>
    </location>
</feature>
<keyword evidence="3" id="KW-1185">Reference proteome</keyword>
<dbReference type="RefSeq" id="XP_064706612.1">
    <property type="nucleotide sequence ID" value="XM_064845758.1"/>
</dbReference>
<comment type="caution">
    <text evidence="2">The sequence shown here is derived from an EMBL/GenBank/DDBJ whole genome shotgun (WGS) entry which is preliminary data.</text>
</comment>
<organism evidence="2 3">
    <name type="scientific">Exophiala bonariae</name>
    <dbReference type="NCBI Taxonomy" id="1690606"/>
    <lineage>
        <taxon>Eukaryota</taxon>
        <taxon>Fungi</taxon>
        <taxon>Dikarya</taxon>
        <taxon>Ascomycota</taxon>
        <taxon>Pezizomycotina</taxon>
        <taxon>Eurotiomycetes</taxon>
        <taxon>Chaetothyriomycetidae</taxon>
        <taxon>Chaetothyriales</taxon>
        <taxon>Herpotrichiellaceae</taxon>
        <taxon>Exophiala</taxon>
    </lineage>
</organism>
<feature type="region of interest" description="Disordered" evidence="1">
    <location>
        <begin position="184"/>
        <end position="229"/>
    </location>
</feature>
<evidence type="ECO:0000256" key="1">
    <source>
        <dbReference type="SAM" id="MobiDB-lite"/>
    </source>
</evidence>
<sequence length="299" mass="32149">MLAVEGCVRRGGSKKLMKPSNEEVKDAVAGLTNAVKLFRDVATEADVGDPFSFSATILRAHEDDTDHIVARGKLDSGCDENWVAMEVVQRGNLQDDMEEIEDGETYFAFGGQEFSPTGRIDITWYAVNAGKSRKTTFLVHENPPFDLVPGRVFIAKESIFVFDKAALALRHGKFSPEEHRIIEEDARKQNATSDQLGQIRRAEEASARERRRQQKASSRMSMTPASQSTISLLSGTGAYTNLSTIPQRLSSLSQTLSAGSAAQSAGTQSPSTPAQQPGVPPDPGASGTSAGLSGTTNNT</sequence>
<proteinExistence type="predicted"/>
<evidence type="ECO:0000313" key="2">
    <source>
        <dbReference type="EMBL" id="KAK5053170.1"/>
    </source>
</evidence>
<dbReference type="GeneID" id="89970356"/>
<dbReference type="AlphaFoldDB" id="A0AAV9NE28"/>
<dbReference type="EMBL" id="JAVRRD010000012">
    <property type="protein sequence ID" value="KAK5053170.1"/>
    <property type="molecule type" value="Genomic_DNA"/>
</dbReference>
<gene>
    <name evidence="2" type="ORF">LTR84_002144</name>
</gene>
<protein>
    <submittedName>
        <fullName evidence="2">Uncharacterized protein</fullName>
    </submittedName>
</protein>
<accession>A0AAV9NE28</accession>
<feature type="compositionally biased region" description="Low complexity" evidence="1">
    <location>
        <begin position="252"/>
        <end position="272"/>
    </location>
</feature>
<feature type="region of interest" description="Disordered" evidence="1">
    <location>
        <begin position="252"/>
        <end position="299"/>
    </location>
</feature>
<name>A0AAV9NE28_9EURO</name>
<evidence type="ECO:0000313" key="3">
    <source>
        <dbReference type="Proteomes" id="UP001358417"/>
    </source>
</evidence>